<comment type="caution">
    <text evidence="5">The sequence shown here is derived from an EMBL/GenBank/DDBJ whole genome shotgun (WGS) entry which is preliminary data.</text>
</comment>
<dbReference type="Pfam" id="PF00593">
    <property type="entry name" value="TonB_dep_Rec_b-barrel"/>
    <property type="match status" value="1"/>
</dbReference>
<dbReference type="Proteomes" id="UP000253918">
    <property type="component" value="Unassembled WGS sequence"/>
</dbReference>
<evidence type="ECO:0000256" key="2">
    <source>
        <dbReference type="ARBA" id="ARBA00023136"/>
    </source>
</evidence>
<protein>
    <submittedName>
        <fullName evidence="5">TonB-dependent receptor</fullName>
    </submittedName>
</protein>
<dbReference type="NCBIfam" id="TIGR01782">
    <property type="entry name" value="TonB-Xanth-Caul"/>
    <property type="match status" value="1"/>
</dbReference>
<dbReference type="InterPro" id="IPR036942">
    <property type="entry name" value="Beta-barrel_TonB_sf"/>
</dbReference>
<comment type="subcellular location">
    <subcellularLocation>
        <location evidence="1">Cell outer membrane</location>
    </subcellularLocation>
</comment>
<dbReference type="OrthoDB" id="5476657at2"/>
<gene>
    <name evidence="5" type="ORF">DVW87_10680</name>
</gene>
<feature type="domain" description="TonB-dependent receptor-like beta-barrel" evidence="4">
    <location>
        <begin position="14"/>
        <end position="477"/>
    </location>
</feature>
<evidence type="ECO:0000256" key="1">
    <source>
        <dbReference type="ARBA" id="ARBA00004442"/>
    </source>
</evidence>
<dbReference type="SUPFAM" id="SSF56935">
    <property type="entry name" value="Porins"/>
    <property type="match status" value="1"/>
</dbReference>
<evidence type="ECO:0000313" key="6">
    <source>
        <dbReference type="Proteomes" id="UP000253918"/>
    </source>
</evidence>
<dbReference type="GO" id="GO:0009279">
    <property type="term" value="C:cell outer membrane"/>
    <property type="evidence" value="ECO:0007669"/>
    <property type="project" value="UniProtKB-SubCell"/>
</dbReference>
<organism evidence="5 6">
    <name type="scientific">Sphingomonas aracearum</name>
    <dbReference type="NCBI Taxonomy" id="2283317"/>
    <lineage>
        <taxon>Bacteria</taxon>
        <taxon>Pseudomonadati</taxon>
        <taxon>Pseudomonadota</taxon>
        <taxon>Alphaproteobacteria</taxon>
        <taxon>Sphingomonadales</taxon>
        <taxon>Sphingomonadaceae</taxon>
        <taxon>Sphingomonas</taxon>
    </lineage>
</organism>
<reference evidence="5 6" key="1">
    <citation type="submission" date="2018-07" db="EMBL/GenBank/DDBJ databases">
        <title>a novel species of Sphingomonas isolated from the rhizosphere soil of Araceae plant.</title>
        <authorList>
            <person name="Zhiyong W."/>
            <person name="Qinglan Z."/>
            <person name="Zhiwei F."/>
            <person name="Ding X."/>
            <person name="Gejiao W."/>
            <person name="Shixue Z."/>
        </authorList>
    </citation>
    <scope>NUCLEOTIDE SEQUENCE [LARGE SCALE GENOMIC DNA]</scope>
    <source>
        <strain evidence="5 6">WZY 27</strain>
    </source>
</reference>
<dbReference type="PANTHER" id="PTHR40980">
    <property type="entry name" value="PLUG DOMAIN-CONTAINING PROTEIN"/>
    <property type="match status" value="1"/>
</dbReference>
<keyword evidence="6" id="KW-1185">Reference proteome</keyword>
<proteinExistence type="predicted"/>
<dbReference type="InterPro" id="IPR010104">
    <property type="entry name" value="TonB_rcpt_bac"/>
</dbReference>
<keyword evidence="2" id="KW-0472">Membrane</keyword>
<evidence type="ECO:0000256" key="3">
    <source>
        <dbReference type="ARBA" id="ARBA00023237"/>
    </source>
</evidence>
<keyword evidence="5" id="KW-0675">Receptor</keyword>
<dbReference type="AlphaFoldDB" id="A0A369VX69"/>
<dbReference type="InterPro" id="IPR000531">
    <property type="entry name" value="Beta-barrel_TonB"/>
</dbReference>
<dbReference type="Gene3D" id="2.40.170.20">
    <property type="entry name" value="TonB-dependent receptor, beta-barrel domain"/>
    <property type="match status" value="1"/>
</dbReference>
<keyword evidence="3" id="KW-0998">Cell outer membrane</keyword>
<dbReference type="RefSeq" id="WP_114687741.1">
    <property type="nucleotide sequence ID" value="NZ_QQNB01000002.1"/>
</dbReference>
<dbReference type="EMBL" id="QQNB01000002">
    <property type="protein sequence ID" value="RDE05672.1"/>
    <property type="molecule type" value="Genomic_DNA"/>
</dbReference>
<evidence type="ECO:0000313" key="5">
    <source>
        <dbReference type="EMBL" id="RDE05672.1"/>
    </source>
</evidence>
<sequence length="511" mass="56348">MDDFKLAYEGGYSRNQTLDQYPLWQFRCNPGTVNFDFGDKIYNAAPVTECTASQLQFRQFQDFHQLNNEEIWQGKLDGTYDLGGESFVKIGGKYRHTDRSFDQDQPTWTRATPNANRWTLGQFNLGGPTVCVYPDSKNTDRCFSNGPTFDIPALRDFTNANINGALIPLDAAATLTNNTTADFSLTEKVAAGYVMANLRFGAVTVTPGLRYEHTSLDVNGFRLQNGTTIVPAGSSSDYDDWLPSVIVRVAPSSDTIFRLAYSRSLGRPDYSALSPGGSYNTAEGTASFGNPDLKPYRADNLDATAEWYFAPGGLFSVGAFAKFIQNPIFTQTTTLANQVIGGVTIPTLRTAQPFNAEKGDIIGIEAQYQQQFTFLPGALSGLGVQLTGTLTDSTLRLPTGRTSTFPQQSSFLYGAELFYQRGIVEASVAFHNTGKSLLAIGDPDYNDQYNDDLRRLDAKISVALFDNVRVFAEGQNLTDEPTRQYQGGNPDWLIQNERYGRTFYGGVSVQF</sequence>
<dbReference type="PANTHER" id="PTHR40980:SF4">
    <property type="entry name" value="TONB-DEPENDENT RECEPTOR-LIKE BETA-BARREL DOMAIN-CONTAINING PROTEIN"/>
    <property type="match status" value="1"/>
</dbReference>
<accession>A0A369VX69</accession>
<evidence type="ECO:0000259" key="4">
    <source>
        <dbReference type="Pfam" id="PF00593"/>
    </source>
</evidence>
<name>A0A369VX69_9SPHN</name>